<protein>
    <submittedName>
        <fullName evidence="3">Arsenate reductase family protein</fullName>
    </submittedName>
</protein>
<dbReference type="InterPro" id="IPR006660">
    <property type="entry name" value="Arsenate_reductase-like"/>
</dbReference>
<dbReference type="PROSITE" id="PS51353">
    <property type="entry name" value="ARSC"/>
    <property type="match status" value="1"/>
</dbReference>
<organism evidence="3 4">
    <name type="scientific">Rubritalea spongiae</name>
    <dbReference type="NCBI Taxonomy" id="430797"/>
    <lineage>
        <taxon>Bacteria</taxon>
        <taxon>Pseudomonadati</taxon>
        <taxon>Verrucomicrobiota</taxon>
        <taxon>Verrucomicrobiia</taxon>
        <taxon>Verrucomicrobiales</taxon>
        <taxon>Rubritaleaceae</taxon>
        <taxon>Rubritalea</taxon>
    </lineage>
</organism>
<dbReference type="PANTHER" id="PTHR30041">
    <property type="entry name" value="ARSENATE REDUCTASE"/>
    <property type="match status" value="1"/>
</dbReference>
<dbReference type="EMBL" id="JBHUJC010000043">
    <property type="protein sequence ID" value="MFD2277723.1"/>
    <property type="molecule type" value="Genomic_DNA"/>
</dbReference>
<proteinExistence type="inferred from homology"/>
<evidence type="ECO:0000256" key="1">
    <source>
        <dbReference type="ARBA" id="ARBA00007198"/>
    </source>
</evidence>
<dbReference type="PANTHER" id="PTHR30041:SF8">
    <property type="entry name" value="PROTEIN YFFB"/>
    <property type="match status" value="1"/>
</dbReference>
<dbReference type="NCBIfam" id="TIGR01617">
    <property type="entry name" value="arsC_related"/>
    <property type="match status" value="1"/>
</dbReference>
<keyword evidence="4" id="KW-1185">Reference proteome</keyword>
<name>A0ABW5E6L6_9BACT</name>
<dbReference type="CDD" id="cd03036">
    <property type="entry name" value="ArsC_like"/>
    <property type="match status" value="1"/>
</dbReference>
<evidence type="ECO:0000256" key="2">
    <source>
        <dbReference type="PROSITE-ProRule" id="PRU01282"/>
    </source>
</evidence>
<dbReference type="Gene3D" id="3.40.30.10">
    <property type="entry name" value="Glutaredoxin"/>
    <property type="match status" value="1"/>
</dbReference>
<dbReference type="InterPro" id="IPR036249">
    <property type="entry name" value="Thioredoxin-like_sf"/>
</dbReference>
<comment type="caution">
    <text evidence="3">The sequence shown here is derived from an EMBL/GenBank/DDBJ whole genome shotgun (WGS) entry which is preliminary data.</text>
</comment>
<accession>A0ABW5E6L6</accession>
<dbReference type="Proteomes" id="UP001597297">
    <property type="component" value="Unassembled WGS sequence"/>
</dbReference>
<dbReference type="InterPro" id="IPR006504">
    <property type="entry name" value="Tscrpt_reg_Spx/MgsR"/>
</dbReference>
<sequence length="119" mass="13530">MTRYYSYKGCGTCRKAMKWLNEHSIEVKEIPIREIPPSVEEFRLALAQGYALKALFNSSGGDYRELGMKDKLLMMSEDEALELLQSRGNLVKRPFVVAEQGVLVGFKQAEWEAFFSVAS</sequence>
<reference evidence="4" key="1">
    <citation type="journal article" date="2019" name="Int. J. Syst. Evol. Microbiol.">
        <title>The Global Catalogue of Microorganisms (GCM) 10K type strain sequencing project: providing services to taxonomists for standard genome sequencing and annotation.</title>
        <authorList>
            <consortium name="The Broad Institute Genomics Platform"/>
            <consortium name="The Broad Institute Genome Sequencing Center for Infectious Disease"/>
            <person name="Wu L."/>
            <person name="Ma J."/>
        </authorList>
    </citation>
    <scope>NUCLEOTIDE SEQUENCE [LARGE SCALE GENOMIC DNA]</scope>
    <source>
        <strain evidence="4">JCM 16545</strain>
    </source>
</reference>
<dbReference type="Pfam" id="PF03960">
    <property type="entry name" value="ArsC"/>
    <property type="match status" value="1"/>
</dbReference>
<gene>
    <name evidence="3" type="ORF">ACFSQZ_14740</name>
</gene>
<evidence type="ECO:0000313" key="4">
    <source>
        <dbReference type="Proteomes" id="UP001597297"/>
    </source>
</evidence>
<comment type="similarity">
    <text evidence="1 2">Belongs to the ArsC family.</text>
</comment>
<dbReference type="SUPFAM" id="SSF52833">
    <property type="entry name" value="Thioredoxin-like"/>
    <property type="match status" value="1"/>
</dbReference>
<dbReference type="RefSeq" id="WP_377093533.1">
    <property type="nucleotide sequence ID" value="NZ_JBHSJM010000001.1"/>
</dbReference>
<evidence type="ECO:0000313" key="3">
    <source>
        <dbReference type="EMBL" id="MFD2277723.1"/>
    </source>
</evidence>